<dbReference type="Gramene" id="OQU78126">
    <property type="protein sequence ID" value="OQU78126"/>
    <property type="gene ID" value="SORBI_3009G161350"/>
</dbReference>
<organism evidence="1 2">
    <name type="scientific">Sorghum bicolor</name>
    <name type="common">Sorghum</name>
    <name type="synonym">Sorghum vulgare</name>
    <dbReference type="NCBI Taxonomy" id="4558"/>
    <lineage>
        <taxon>Eukaryota</taxon>
        <taxon>Viridiplantae</taxon>
        <taxon>Streptophyta</taxon>
        <taxon>Embryophyta</taxon>
        <taxon>Tracheophyta</taxon>
        <taxon>Spermatophyta</taxon>
        <taxon>Magnoliopsida</taxon>
        <taxon>Liliopsida</taxon>
        <taxon>Poales</taxon>
        <taxon>Poaceae</taxon>
        <taxon>PACMAD clade</taxon>
        <taxon>Panicoideae</taxon>
        <taxon>Andropogonodae</taxon>
        <taxon>Andropogoneae</taxon>
        <taxon>Sorghinae</taxon>
        <taxon>Sorghum</taxon>
    </lineage>
</organism>
<dbReference type="AlphaFoldDB" id="A0A1Z5R448"/>
<evidence type="ECO:0000313" key="2">
    <source>
        <dbReference type="Proteomes" id="UP000000768"/>
    </source>
</evidence>
<dbReference type="Proteomes" id="UP000000768">
    <property type="component" value="Chromosome 9"/>
</dbReference>
<reference evidence="2" key="2">
    <citation type="journal article" date="2018" name="Plant J.">
        <title>The Sorghum bicolor reference genome: improved assembly, gene annotations, a transcriptome atlas, and signatures of genome organization.</title>
        <authorList>
            <person name="McCormick R.F."/>
            <person name="Truong S.K."/>
            <person name="Sreedasyam A."/>
            <person name="Jenkins J."/>
            <person name="Shu S."/>
            <person name="Sims D."/>
            <person name="Kennedy M."/>
            <person name="Amirebrahimi M."/>
            <person name="Weers B.D."/>
            <person name="McKinley B."/>
            <person name="Mattison A."/>
            <person name="Morishige D.T."/>
            <person name="Grimwood J."/>
            <person name="Schmutz J."/>
            <person name="Mullet J.E."/>
        </authorList>
    </citation>
    <scope>NUCLEOTIDE SEQUENCE [LARGE SCALE GENOMIC DNA]</scope>
    <source>
        <strain evidence="2">cv. BTx623</strain>
    </source>
</reference>
<evidence type="ECO:0000313" key="1">
    <source>
        <dbReference type="EMBL" id="OQU78126.1"/>
    </source>
</evidence>
<protein>
    <recommendedName>
        <fullName evidence="3">Reverse transcriptase zinc-binding domain-containing protein</fullName>
    </recommendedName>
</protein>
<dbReference type="EMBL" id="CM000768">
    <property type="protein sequence ID" value="OQU78126.1"/>
    <property type="molecule type" value="Genomic_DNA"/>
</dbReference>
<gene>
    <name evidence="1" type="ORF">SORBI_3009G161350</name>
</gene>
<accession>A0A1Z5R448</accession>
<evidence type="ECO:0008006" key="3">
    <source>
        <dbReference type="Google" id="ProtNLM"/>
    </source>
</evidence>
<reference evidence="1 2" key="1">
    <citation type="journal article" date="2009" name="Nature">
        <title>The Sorghum bicolor genome and the diversification of grasses.</title>
        <authorList>
            <person name="Paterson A.H."/>
            <person name="Bowers J.E."/>
            <person name="Bruggmann R."/>
            <person name="Dubchak I."/>
            <person name="Grimwood J."/>
            <person name="Gundlach H."/>
            <person name="Haberer G."/>
            <person name="Hellsten U."/>
            <person name="Mitros T."/>
            <person name="Poliakov A."/>
            <person name="Schmutz J."/>
            <person name="Spannagl M."/>
            <person name="Tang H."/>
            <person name="Wang X."/>
            <person name="Wicker T."/>
            <person name="Bharti A.K."/>
            <person name="Chapman J."/>
            <person name="Feltus F.A."/>
            <person name="Gowik U."/>
            <person name="Grigoriev I.V."/>
            <person name="Lyons E."/>
            <person name="Maher C.A."/>
            <person name="Martis M."/>
            <person name="Narechania A."/>
            <person name="Otillar R.P."/>
            <person name="Penning B.W."/>
            <person name="Salamov A.A."/>
            <person name="Wang Y."/>
            <person name="Zhang L."/>
            <person name="Carpita N.C."/>
            <person name="Freeling M."/>
            <person name="Gingle A.R."/>
            <person name="Hash C.T."/>
            <person name="Keller B."/>
            <person name="Klein P."/>
            <person name="Kresovich S."/>
            <person name="McCann M.C."/>
            <person name="Ming R."/>
            <person name="Peterson D.G."/>
            <person name="Mehboob-ur-Rahman"/>
            <person name="Ware D."/>
            <person name="Westhoff P."/>
            <person name="Mayer K.F."/>
            <person name="Messing J."/>
            <person name="Rokhsar D.S."/>
        </authorList>
    </citation>
    <scope>NUCLEOTIDE SEQUENCE [LARGE SCALE GENOMIC DNA]</scope>
    <source>
        <strain evidence="2">cv. BTx623</strain>
    </source>
</reference>
<dbReference type="InParanoid" id="A0A1Z5R448"/>
<proteinExistence type="predicted"/>
<name>A0A1Z5R448_SORBI</name>
<keyword evidence="2" id="KW-1185">Reference proteome</keyword>
<sequence>MALHLFWEWHQWSDPQDAGLIVRINQIKQSKPCSLMQWRSKWLMARRSSRRSVLHRKFQRLDHQLMGYVLSREVWSRLLLCLGLEVLIPYLTSKMFDWWLGSRKLVLKLSRRDFDTLALLVSWHLWKECNDHTFRRCYSTLFNKVELILEELFMAF</sequence>